<accession>C0PTP6</accession>
<sequence length="58" mass="6696">MAVAAELSSICHLCRFIGDGAVPFLLYYLLLEQQFVVSESVHDKLTIIRQILERYRIL</sequence>
<evidence type="ECO:0000313" key="1">
    <source>
        <dbReference type="EMBL" id="ACN41186.1"/>
    </source>
</evidence>
<reference evidence="1" key="1">
    <citation type="submission" date="2009-02" db="EMBL/GenBank/DDBJ databases">
        <title>Full length sequence-verified cDNA sequences from Sitka spruce (Picea sitchensis).</title>
        <authorList>
            <person name="Reid K.E."/>
            <person name="Liao N."/>
            <person name="Ralph S."/>
            <person name="Kolosova N."/>
            <person name="Oddy C."/>
            <person name="Moore R."/>
            <person name="Mayo M."/>
            <person name="Wagner S."/>
            <person name="King J."/>
            <person name="Yanchuk A."/>
            <person name="Holt R."/>
            <person name="Jones S."/>
            <person name="Marra M."/>
            <person name="Ritland C.E."/>
            <person name="Ritland K."/>
            <person name="Bohlmann J."/>
        </authorList>
    </citation>
    <scope>NUCLEOTIDE SEQUENCE</scope>
    <source>
        <tissue evidence="1">Buds collected with no treatment. Collection October 2007</tissue>
    </source>
</reference>
<name>C0PTP6_PICSI</name>
<organism evidence="1">
    <name type="scientific">Picea sitchensis</name>
    <name type="common">Sitka spruce</name>
    <name type="synonym">Pinus sitchensis</name>
    <dbReference type="NCBI Taxonomy" id="3332"/>
    <lineage>
        <taxon>Eukaryota</taxon>
        <taxon>Viridiplantae</taxon>
        <taxon>Streptophyta</taxon>
        <taxon>Embryophyta</taxon>
        <taxon>Tracheophyta</taxon>
        <taxon>Spermatophyta</taxon>
        <taxon>Pinopsida</taxon>
        <taxon>Pinidae</taxon>
        <taxon>Conifers I</taxon>
        <taxon>Pinales</taxon>
        <taxon>Pinaceae</taxon>
        <taxon>Picea</taxon>
    </lineage>
</organism>
<dbReference type="AlphaFoldDB" id="C0PTP6"/>
<dbReference type="EMBL" id="BT071738">
    <property type="protein sequence ID" value="ACN41186.1"/>
    <property type="molecule type" value="mRNA"/>
</dbReference>
<protein>
    <submittedName>
        <fullName evidence="1">Uncharacterized protein</fullName>
    </submittedName>
</protein>
<proteinExistence type="evidence at transcript level"/>